<dbReference type="PANTHER" id="PTHR43433">
    <property type="entry name" value="HYDROLASE, ALPHA/BETA FOLD FAMILY PROTEIN"/>
    <property type="match status" value="1"/>
</dbReference>
<dbReference type="GO" id="GO:0046503">
    <property type="term" value="P:glycerolipid catabolic process"/>
    <property type="evidence" value="ECO:0007669"/>
    <property type="project" value="TreeGrafter"/>
</dbReference>
<gene>
    <name evidence="2" type="ORF">DLM75_16130</name>
</gene>
<accession>A0A396Z898</accession>
<protein>
    <submittedName>
        <fullName evidence="2">Alpha/beta hydrolase</fullName>
    </submittedName>
</protein>
<keyword evidence="2" id="KW-0378">Hydrolase</keyword>
<dbReference type="InterPro" id="IPR050471">
    <property type="entry name" value="AB_hydrolase"/>
</dbReference>
<dbReference type="PRINTS" id="PR00111">
    <property type="entry name" value="ABHYDROLASE"/>
</dbReference>
<dbReference type="PROSITE" id="PS51257">
    <property type="entry name" value="PROKAR_LIPOPROTEIN"/>
    <property type="match status" value="1"/>
</dbReference>
<sequence>MKHFPILICIALFLFAVSCSTKDPLSIRERSFMKSEPTQKGLVPIDDIQLYYEIHGKNDGIPLVLLNGGGSTIEVTFSKVLPIFAKHRKVIALDEQGHGRTSDRKGPVRFETSAEDVVSLLQYLKIDKVDLFGFSNGASVALQVSLKHPELVRKLVFASSITKKSGAYPQFWDFMKKATFETMPQALKDAFLKVNPDPKKLYTMFEKDRERMINFSDVSDKDIGSIKATTLIVTGDRDIGRPEHAIELARKIPNARLLILPGGHGDYLGEAIQYQDGSSFPAITAALVEGFLGPPDSEKIP</sequence>
<comment type="caution">
    <text evidence="2">The sequence shown here is derived from an EMBL/GenBank/DDBJ whole genome shotgun (WGS) entry which is preliminary data.</text>
</comment>
<evidence type="ECO:0000313" key="2">
    <source>
        <dbReference type="EMBL" id="RHX89360.1"/>
    </source>
</evidence>
<dbReference type="OrthoDB" id="6191536at2"/>
<organism evidence="2 3">
    <name type="scientific">Leptospira stimsonii</name>
    <dbReference type="NCBI Taxonomy" id="2202203"/>
    <lineage>
        <taxon>Bacteria</taxon>
        <taxon>Pseudomonadati</taxon>
        <taxon>Spirochaetota</taxon>
        <taxon>Spirochaetia</taxon>
        <taxon>Leptospirales</taxon>
        <taxon>Leptospiraceae</taxon>
        <taxon>Leptospira</taxon>
    </lineage>
</organism>
<dbReference type="GO" id="GO:0004806">
    <property type="term" value="F:triacylglycerol lipase activity"/>
    <property type="evidence" value="ECO:0007669"/>
    <property type="project" value="TreeGrafter"/>
</dbReference>
<reference evidence="3" key="1">
    <citation type="submission" date="2018-05" db="EMBL/GenBank/DDBJ databases">
        <title>Leptospira yasudae sp. nov. and Leptospira stimsonii sp. nov., two pathogenic species of the genus Leptospira isolated from environmental sources.</title>
        <authorList>
            <person name="Casanovas-Massana A."/>
            <person name="Hamond C."/>
            <person name="Santos L.A."/>
            <person name="Hacker K.P."/>
            <person name="Balassiano I."/>
            <person name="Medeiros M.A."/>
            <person name="Reis M.G."/>
            <person name="Ko A.I."/>
            <person name="Wunder E.A."/>
        </authorList>
    </citation>
    <scope>NUCLEOTIDE SEQUENCE [LARGE SCALE GENOMIC DNA]</scope>
    <source>
        <strain evidence="3">Yale</strain>
    </source>
</reference>
<dbReference type="Pfam" id="PF00561">
    <property type="entry name" value="Abhydrolase_1"/>
    <property type="match status" value="1"/>
</dbReference>
<dbReference type="AlphaFoldDB" id="A0A396Z898"/>
<feature type="domain" description="AB hydrolase-1" evidence="1">
    <location>
        <begin position="62"/>
        <end position="189"/>
    </location>
</feature>
<dbReference type="EMBL" id="QHCT01000004">
    <property type="protein sequence ID" value="RHX89360.1"/>
    <property type="molecule type" value="Genomic_DNA"/>
</dbReference>
<evidence type="ECO:0000259" key="1">
    <source>
        <dbReference type="Pfam" id="PF00561"/>
    </source>
</evidence>
<evidence type="ECO:0000313" key="3">
    <source>
        <dbReference type="Proteomes" id="UP000265798"/>
    </source>
</evidence>
<dbReference type="SUPFAM" id="SSF53474">
    <property type="entry name" value="alpha/beta-Hydrolases"/>
    <property type="match status" value="1"/>
</dbReference>
<name>A0A396Z898_9LEPT</name>
<proteinExistence type="predicted"/>
<dbReference type="Gene3D" id="3.40.50.1820">
    <property type="entry name" value="alpha/beta hydrolase"/>
    <property type="match status" value="1"/>
</dbReference>
<dbReference type="InterPro" id="IPR000073">
    <property type="entry name" value="AB_hydrolase_1"/>
</dbReference>
<dbReference type="InterPro" id="IPR029058">
    <property type="entry name" value="AB_hydrolase_fold"/>
</dbReference>
<dbReference type="Proteomes" id="UP000265798">
    <property type="component" value="Unassembled WGS sequence"/>
</dbReference>
<dbReference type="PANTHER" id="PTHR43433:SF5">
    <property type="entry name" value="AB HYDROLASE-1 DOMAIN-CONTAINING PROTEIN"/>
    <property type="match status" value="1"/>
</dbReference>